<organism evidence="1 2">
    <name type="scientific">Ideonella aquatica</name>
    <dbReference type="NCBI Taxonomy" id="2824119"/>
    <lineage>
        <taxon>Bacteria</taxon>
        <taxon>Pseudomonadati</taxon>
        <taxon>Pseudomonadota</taxon>
        <taxon>Betaproteobacteria</taxon>
        <taxon>Burkholderiales</taxon>
        <taxon>Sphaerotilaceae</taxon>
        <taxon>Ideonella</taxon>
    </lineage>
</organism>
<dbReference type="RefSeq" id="WP_210803534.1">
    <property type="nucleotide sequence ID" value="NZ_JAGQDE010000018.1"/>
</dbReference>
<dbReference type="AlphaFoldDB" id="A0A941BLE2"/>
<protein>
    <submittedName>
        <fullName evidence="1">Uncharacterized protein</fullName>
    </submittedName>
</protein>
<comment type="caution">
    <text evidence="1">The sequence shown here is derived from an EMBL/GenBank/DDBJ whole genome shotgun (WGS) entry which is preliminary data.</text>
</comment>
<accession>A0A941BLE2</accession>
<sequence>MNAERADERSACCARPDDACVFDKALLARAAGCAHLRRQPVGEREALLCAHPPARYNCETLLALARERATFALRLPPPGRPLLHAQALRLQCGGLAALAAEAGPRAVGREDVSALTAALHSADTAFAELPWERLVPAIAAWQPRRRWAPR</sequence>
<name>A0A941BLE2_9BURK</name>
<proteinExistence type="predicted"/>
<gene>
    <name evidence="1" type="ORF">KAK06_18075</name>
</gene>
<keyword evidence="2" id="KW-1185">Reference proteome</keyword>
<dbReference type="EMBL" id="JAGQDE010000018">
    <property type="protein sequence ID" value="MBQ0960868.1"/>
    <property type="molecule type" value="Genomic_DNA"/>
</dbReference>
<evidence type="ECO:0000313" key="2">
    <source>
        <dbReference type="Proteomes" id="UP000678374"/>
    </source>
</evidence>
<evidence type="ECO:0000313" key="1">
    <source>
        <dbReference type="EMBL" id="MBQ0960868.1"/>
    </source>
</evidence>
<dbReference type="Proteomes" id="UP000678374">
    <property type="component" value="Unassembled WGS sequence"/>
</dbReference>
<reference evidence="1" key="1">
    <citation type="submission" date="2021-04" db="EMBL/GenBank/DDBJ databases">
        <title>The genome sequence of Ideonella sp. 4Y11.</title>
        <authorList>
            <person name="Liu Y."/>
        </authorList>
    </citation>
    <scope>NUCLEOTIDE SEQUENCE</scope>
    <source>
        <strain evidence="1">4Y11</strain>
    </source>
</reference>